<gene>
    <name evidence="2" type="ORF">EUGRSUZ_C02155</name>
</gene>
<proteinExistence type="predicted"/>
<accession>A0A059CQL5</accession>
<protein>
    <submittedName>
        <fullName evidence="2">Uncharacterized protein</fullName>
    </submittedName>
</protein>
<dbReference type="Gramene" id="KCW80768">
    <property type="protein sequence ID" value="KCW80768"/>
    <property type="gene ID" value="EUGRSUZ_C02155"/>
</dbReference>
<reference evidence="2" key="1">
    <citation type="submission" date="2013-07" db="EMBL/GenBank/DDBJ databases">
        <title>The genome of Eucalyptus grandis.</title>
        <authorList>
            <person name="Schmutz J."/>
            <person name="Hayes R."/>
            <person name="Myburg A."/>
            <person name="Tuskan G."/>
            <person name="Grattapaglia D."/>
            <person name="Rokhsar D.S."/>
        </authorList>
    </citation>
    <scope>NUCLEOTIDE SEQUENCE</scope>
    <source>
        <tissue evidence="2">Leaf extractions</tissue>
    </source>
</reference>
<dbReference type="EMBL" id="KK198755">
    <property type="protein sequence ID" value="KCW80768.1"/>
    <property type="molecule type" value="Genomic_DNA"/>
</dbReference>
<evidence type="ECO:0000256" key="1">
    <source>
        <dbReference type="SAM" id="MobiDB-lite"/>
    </source>
</evidence>
<name>A0A059CQL5_EUCGR</name>
<feature type="region of interest" description="Disordered" evidence="1">
    <location>
        <begin position="1"/>
        <end position="48"/>
    </location>
</feature>
<dbReference type="InParanoid" id="A0A059CQL5"/>
<feature type="compositionally biased region" description="Basic residues" evidence="1">
    <location>
        <begin position="20"/>
        <end position="35"/>
    </location>
</feature>
<dbReference type="AlphaFoldDB" id="A0A059CQL5"/>
<organism evidence="2">
    <name type="scientific">Eucalyptus grandis</name>
    <name type="common">Flooded gum</name>
    <dbReference type="NCBI Taxonomy" id="71139"/>
    <lineage>
        <taxon>Eukaryota</taxon>
        <taxon>Viridiplantae</taxon>
        <taxon>Streptophyta</taxon>
        <taxon>Embryophyta</taxon>
        <taxon>Tracheophyta</taxon>
        <taxon>Spermatophyta</taxon>
        <taxon>Magnoliopsida</taxon>
        <taxon>eudicotyledons</taxon>
        <taxon>Gunneridae</taxon>
        <taxon>Pentapetalae</taxon>
        <taxon>rosids</taxon>
        <taxon>malvids</taxon>
        <taxon>Myrtales</taxon>
        <taxon>Myrtaceae</taxon>
        <taxon>Myrtoideae</taxon>
        <taxon>Eucalypteae</taxon>
        <taxon>Eucalyptus</taxon>
    </lineage>
</organism>
<sequence>MEEGKRKAGSEVNDNGFSKANKKKMGRKKERRRRERGAASAEKDDETKVRILLLGDNRAQESIQAPPQPIIPTAKRNTKKMSGTRSRSLVTLSLSPLFQVSSFASSGVSSGISGSASAAAAAAVHAATGGQWRGPRHLPVQASSGILPLEGRVVEGGSLFFLALFLYVRCGLNVPEGTPPLHVHGFFWR</sequence>
<evidence type="ECO:0000313" key="2">
    <source>
        <dbReference type="EMBL" id="KCW80768.1"/>
    </source>
</evidence>